<keyword evidence="2" id="KW-0051">Antiviral defense</keyword>
<dbReference type="EMBL" id="OX365700">
    <property type="protein sequence ID" value="CAI4031141.1"/>
    <property type="molecule type" value="Genomic_DNA"/>
</dbReference>
<dbReference type="Gene3D" id="3.30.70.270">
    <property type="match status" value="1"/>
</dbReference>
<feature type="domain" description="Cas10/Cmr2 second palm" evidence="4">
    <location>
        <begin position="597"/>
        <end position="783"/>
    </location>
</feature>
<dbReference type="InterPro" id="IPR038242">
    <property type="entry name" value="Cmr2_N"/>
</dbReference>
<dbReference type="InterPro" id="IPR054767">
    <property type="entry name" value="Cas10-Cmr2_palm2"/>
</dbReference>
<dbReference type="Pfam" id="PF22335">
    <property type="entry name" value="Cas10-Cmr2_palm2"/>
    <property type="match status" value="1"/>
</dbReference>
<dbReference type="InterPro" id="IPR052117">
    <property type="entry name" value="Cas10/Csm1_subtype-III-A"/>
</dbReference>
<evidence type="ECO:0000259" key="3">
    <source>
        <dbReference type="Pfam" id="PF12469"/>
    </source>
</evidence>
<dbReference type="Pfam" id="PF12469">
    <property type="entry name" value="Cmr2_N"/>
    <property type="match status" value="1"/>
</dbReference>
<evidence type="ECO:0000259" key="4">
    <source>
        <dbReference type="Pfam" id="PF22335"/>
    </source>
</evidence>
<keyword evidence="6" id="KW-1185">Reference proteome</keyword>
<evidence type="ECO:0000313" key="5">
    <source>
        <dbReference type="EMBL" id="CAI4031141.1"/>
    </source>
</evidence>
<evidence type="ECO:0000256" key="1">
    <source>
        <dbReference type="ARBA" id="ARBA00022741"/>
    </source>
</evidence>
<proteinExistence type="predicted"/>
<dbReference type="PANTHER" id="PTHR36528">
    <property type="entry name" value="CRISPR SYSTEM SINGLE-STRAND-SPECIFIC DEOXYRIBONUCLEASE CAS10/CSM1 (SUBTYPE III-A)"/>
    <property type="match status" value="1"/>
</dbReference>
<protein>
    <submittedName>
        <fullName evidence="5">Type III-B CRISPR-associated protein Cas10/Cmr2</fullName>
    </submittedName>
</protein>
<name>A0AA86MY37_9BACT</name>
<dbReference type="Proteomes" id="UP001179121">
    <property type="component" value="Chromosome"/>
</dbReference>
<organism evidence="5 6">
    <name type="scientific">Nitrospira tepida</name>
    <dbReference type="NCBI Taxonomy" id="2973512"/>
    <lineage>
        <taxon>Bacteria</taxon>
        <taxon>Pseudomonadati</taxon>
        <taxon>Nitrospirota</taxon>
        <taxon>Nitrospiria</taxon>
        <taxon>Nitrospirales</taxon>
        <taxon>Nitrospiraceae</taxon>
        <taxon>Nitrospira</taxon>
    </lineage>
</organism>
<dbReference type="GO" id="GO:0000166">
    <property type="term" value="F:nucleotide binding"/>
    <property type="evidence" value="ECO:0007669"/>
    <property type="project" value="UniProtKB-KW"/>
</dbReference>
<reference evidence="5" key="1">
    <citation type="submission" date="2022-10" db="EMBL/GenBank/DDBJ databases">
        <authorList>
            <person name="Koch H."/>
        </authorList>
    </citation>
    <scope>NUCLEOTIDE SEQUENCE</scope>
    <source>
        <strain evidence="5">DNF</strain>
    </source>
</reference>
<dbReference type="KEGG" id="nti:DNFV4_01570"/>
<dbReference type="PANTHER" id="PTHR36528:SF1">
    <property type="entry name" value="CRISPR SYSTEM SINGLE-STRAND-SPECIFIC DEOXYRIBONUCLEASE CAS10_CSM1 (SUBTYPE III-A)"/>
    <property type="match status" value="1"/>
</dbReference>
<dbReference type="InterPro" id="IPR013407">
    <property type="entry name" value="CRISPR-assoc_prot_Cmr2"/>
</dbReference>
<keyword evidence="1" id="KW-0547">Nucleotide-binding</keyword>
<evidence type="ECO:0000313" key="6">
    <source>
        <dbReference type="Proteomes" id="UP001179121"/>
    </source>
</evidence>
<dbReference type="Gene3D" id="3.30.70.2220">
    <property type="entry name" value="CRISPR-Cas system, Cmr2 subunit, D1 domain, cysteine cluster"/>
    <property type="match status" value="1"/>
</dbReference>
<dbReference type="InterPro" id="IPR043128">
    <property type="entry name" value="Rev_trsase/Diguanyl_cyclase"/>
</dbReference>
<feature type="domain" description="CRISPR-associated protein Cmr2 N-terminal" evidence="3">
    <location>
        <begin position="195"/>
        <end position="310"/>
    </location>
</feature>
<dbReference type="RefSeq" id="WP_289268093.1">
    <property type="nucleotide sequence ID" value="NZ_OX365700.1"/>
</dbReference>
<dbReference type="GO" id="GO:0051607">
    <property type="term" value="P:defense response to virus"/>
    <property type="evidence" value="ECO:0007669"/>
    <property type="project" value="UniProtKB-KW"/>
</dbReference>
<dbReference type="NCBIfam" id="TIGR02577">
    <property type="entry name" value="cas_TM1794_Cmr2"/>
    <property type="match status" value="1"/>
</dbReference>
<sequence length="909" mass="101036">MTDEAVWRLKVHAFLHDPPEKALILFEGGHAARGRELAERLVGPAPQGAEDAIKEADHLASAADREKFLGGAPDLRWSNKPVLRHPLSGDAIDLGQWGWIGVEPDKARAEVDHAVKQLLDALDGSGSTTSERRFWALWRLLPEYLAKGGEGRDRMGILWEYLPAETRMPDHSIWDHQRLVSALAPILWQKQEPALLLVSFGPVQGFIGTARRTADLWAGSFILSWLASRAILPLAQAFGPDAVLFPALWRQPLLDQWLQQEPLHLPIPGARDPGREASLPNRFLAVVPQDKAKGIAEDCVSALHKAWKKLGQDAYQEFARYTNTSTDDIAAFFDRQIPAHLEAYWAAFPWPSDLTRCETILKTRLCGLPSISTINLDGIREYRPNAGAFYGAAYRAVDLTLGGAKATRVFESGEEPGLKCSLCGHRGVIHPSTHEGKGWWRKLGDAKAIRVKKGEALCAVCLVKRLGPEILTSELNKAHGVPSTSEIAAAPFKFAVLQSGTFSRLKPAIQALVDTAKADGNLDAWTLSKVWQATKWLPESDRGHAQDFARIDGECFWVSTEPEHELEEIRVAPEMAKAARALVREAEHLDIAPPFQYLALLRMDGDDMGKWLGGDRSVLLDQTLHPDIGDWLRGLLPTDHPLWQKQRRMTPATHAAISRACNAFALTVVPTLVREKLAYLIYAGGDDVLALVSLNDALELAHDIRLAFGGHMEVEDSKKIPGFSKGRGFYWINGELIQTFGSRAGLSGSLVIFHHKYPLQVAVEESRRAEEWAKSTDSKDVLAVRIMRRSGQPTHCRIRWTNKDRSADPVHDLSAITTAVREKALSPRFFSILKGLLERPEAKQLPPEAIQLLVKRELGRHWDNGQAEKTQLSQDTVRSAIWELRNQTPCREEWLAALEAAVFLARGGR</sequence>
<dbReference type="AlphaFoldDB" id="A0AA86MY37"/>
<gene>
    <name evidence="5" type="ORF">DNFV4_01570</name>
</gene>
<accession>A0AA86MY37</accession>
<evidence type="ECO:0000256" key="2">
    <source>
        <dbReference type="ARBA" id="ARBA00023118"/>
    </source>
</evidence>
<dbReference type="InterPro" id="IPR024615">
    <property type="entry name" value="CRISPR-assoc_Cmr2_N"/>
</dbReference>
<dbReference type="CDD" id="cd09679">
    <property type="entry name" value="Cas10_III"/>
    <property type="match status" value="1"/>
</dbReference>